<dbReference type="RefSeq" id="WP_099622479.1">
    <property type="nucleotide sequence ID" value="NZ_CP024201.1"/>
</dbReference>
<sequence length="68" mass="7713">MVRLRGCETCRRQWLVDGRLPQRLGVNAGGAVLYRCDACAAWWEETPRGTQVITDDEARESYPDLMLG</sequence>
<reference evidence="1 2" key="1">
    <citation type="submission" date="2017-10" db="EMBL/GenBank/DDBJ databases">
        <title>Genome sequence of Caulobacter mirabilis FWC38.</title>
        <authorList>
            <person name="Fiebig A."/>
            <person name="Crosson S."/>
        </authorList>
    </citation>
    <scope>NUCLEOTIDE SEQUENCE [LARGE SCALE GENOMIC DNA]</scope>
    <source>
        <strain evidence="1 2">FWC 38</strain>
    </source>
</reference>
<dbReference type="OrthoDB" id="8665570at2"/>
<protein>
    <submittedName>
        <fullName evidence="1">Uncharacterized protein</fullName>
    </submittedName>
</protein>
<proteinExistence type="predicted"/>
<accession>A0A2D2AYX7</accession>
<organism evidence="1 2">
    <name type="scientific">Caulobacter mirabilis</name>
    <dbReference type="NCBI Taxonomy" id="69666"/>
    <lineage>
        <taxon>Bacteria</taxon>
        <taxon>Pseudomonadati</taxon>
        <taxon>Pseudomonadota</taxon>
        <taxon>Alphaproteobacteria</taxon>
        <taxon>Caulobacterales</taxon>
        <taxon>Caulobacteraceae</taxon>
        <taxon>Caulobacter</taxon>
    </lineage>
</organism>
<evidence type="ECO:0000313" key="2">
    <source>
        <dbReference type="Proteomes" id="UP000228945"/>
    </source>
</evidence>
<dbReference type="Proteomes" id="UP000228945">
    <property type="component" value="Chromosome"/>
</dbReference>
<name>A0A2D2AYX7_9CAUL</name>
<dbReference type="EMBL" id="CP024201">
    <property type="protein sequence ID" value="ATQ43228.1"/>
    <property type="molecule type" value="Genomic_DNA"/>
</dbReference>
<dbReference type="AlphaFoldDB" id="A0A2D2AYX7"/>
<gene>
    <name evidence="1" type="ORF">CSW64_12780</name>
</gene>
<evidence type="ECO:0000313" key="1">
    <source>
        <dbReference type="EMBL" id="ATQ43228.1"/>
    </source>
</evidence>
<keyword evidence="2" id="KW-1185">Reference proteome</keyword>
<dbReference type="KEGG" id="cmb:CSW64_12780"/>